<sequence length="212" mass="22097">MKSLPSSSVPTFACAVLLAFGLSACQREAPPAAEPAPPAANAADQPAEDVPPATAPAPAPAPADTLARFDGYGDLRFGMSAEQARQAWGGELKGEATPDGGCYYLQPQWAKNAAEFGLMFENGQFVRVDVGNDKETAPGGGRRGMSAEQIRGLYAGRIEEQPHKYVEGARTLRVSDGAGGKGALVFETDAAGQVTAWRIGLPPQVDYVEGCS</sequence>
<evidence type="ECO:0000256" key="2">
    <source>
        <dbReference type="SAM" id="SignalP"/>
    </source>
</evidence>
<organism evidence="3 4">
    <name type="scientific">Lysobacter firmicutimachus</name>
    <dbReference type="NCBI Taxonomy" id="1792846"/>
    <lineage>
        <taxon>Bacteria</taxon>
        <taxon>Pseudomonadati</taxon>
        <taxon>Pseudomonadota</taxon>
        <taxon>Gammaproteobacteria</taxon>
        <taxon>Lysobacterales</taxon>
        <taxon>Lysobacteraceae</taxon>
        <taxon>Lysobacter</taxon>
    </lineage>
</organism>
<keyword evidence="2" id="KW-0732">Signal</keyword>
<name>A0ABU8CZ33_9GAMM</name>
<gene>
    <name evidence="3" type="ORF">V2J18_04400</name>
</gene>
<dbReference type="RefSeq" id="WP_064747231.1">
    <property type="nucleotide sequence ID" value="NZ_JBANDL010000002.1"/>
</dbReference>
<protein>
    <submittedName>
        <fullName evidence="3">Lectin</fullName>
    </submittedName>
</protein>
<dbReference type="Proteomes" id="UP001387215">
    <property type="component" value="Unassembled WGS sequence"/>
</dbReference>
<evidence type="ECO:0000313" key="4">
    <source>
        <dbReference type="Proteomes" id="UP001387215"/>
    </source>
</evidence>
<reference evidence="3 4" key="1">
    <citation type="submission" date="2024-02" db="EMBL/GenBank/DDBJ databases">
        <title>Lysobacter Genome Sequencing and Mining.</title>
        <authorList>
            <person name="Bierman J."/>
            <person name="Walker M.C."/>
        </authorList>
    </citation>
    <scope>NUCLEOTIDE SEQUENCE [LARGE SCALE GENOMIC DNA]</scope>
    <source>
        <strain evidence="3 4">PB6250</strain>
    </source>
</reference>
<keyword evidence="4" id="KW-1185">Reference proteome</keyword>
<accession>A0ABU8CZ33</accession>
<dbReference type="PROSITE" id="PS51257">
    <property type="entry name" value="PROKAR_LIPOPROTEIN"/>
    <property type="match status" value="1"/>
</dbReference>
<comment type="caution">
    <text evidence="3">The sequence shown here is derived from an EMBL/GenBank/DDBJ whole genome shotgun (WGS) entry which is preliminary data.</text>
</comment>
<proteinExistence type="predicted"/>
<evidence type="ECO:0000313" key="3">
    <source>
        <dbReference type="EMBL" id="MEI2453917.1"/>
    </source>
</evidence>
<feature type="region of interest" description="Disordered" evidence="1">
    <location>
        <begin position="28"/>
        <end position="65"/>
    </location>
</feature>
<feature type="signal peptide" evidence="2">
    <location>
        <begin position="1"/>
        <end position="29"/>
    </location>
</feature>
<feature type="chain" id="PRO_5046512803" evidence="2">
    <location>
        <begin position="30"/>
        <end position="212"/>
    </location>
</feature>
<dbReference type="EMBL" id="JBANDL010000002">
    <property type="protein sequence ID" value="MEI2453917.1"/>
    <property type="molecule type" value="Genomic_DNA"/>
</dbReference>
<evidence type="ECO:0000256" key="1">
    <source>
        <dbReference type="SAM" id="MobiDB-lite"/>
    </source>
</evidence>